<protein>
    <submittedName>
        <fullName evidence="2">Uncharacterized protein</fullName>
    </submittedName>
</protein>
<reference evidence="2 3" key="1">
    <citation type="submission" date="2019-08" db="EMBL/GenBank/DDBJ databases">
        <title>Deep-cultivation of Planctomycetes and their phenomic and genomic characterization uncovers novel biology.</title>
        <authorList>
            <person name="Wiegand S."/>
            <person name="Jogler M."/>
            <person name="Boedeker C."/>
            <person name="Pinto D."/>
            <person name="Vollmers J."/>
            <person name="Rivas-Marin E."/>
            <person name="Kohn T."/>
            <person name="Peeters S.H."/>
            <person name="Heuer A."/>
            <person name="Rast P."/>
            <person name="Oberbeckmann S."/>
            <person name="Bunk B."/>
            <person name="Jeske O."/>
            <person name="Meyerdierks A."/>
            <person name="Storesund J.E."/>
            <person name="Kallscheuer N."/>
            <person name="Luecker S."/>
            <person name="Lage O.M."/>
            <person name="Pohl T."/>
            <person name="Merkel B.J."/>
            <person name="Hornburger P."/>
            <person name="Mueller R.-W."/>
            <person name="Bruemmer F."/>
            <person name="Labrenz M."/>
            <person name="Spormann A.M."/>
            <person name="Op den Camp H."/>
            <person name="Overmann J."/>
            <person name="Amann R."/>
            <person name="Jetten M.S.M."/>
            <person name="Mascher T."/>
            <person name="Medema M.H."/>
            <person name="Devos D.P."/>
            <person name="Kaster A.-K."/>
            <person name="Ovreas L."/>
            <person name="Rohde M."/>
            <person name="Galperin M.Y."/>
            <person name="Jogler C."/>
        </authorList>
    </citation>
    <scope>NUCLEOTIDE SEQUENCE [LARGE SCALE GENOMIC DNA]</scope>
    <source>
        <strain evidence="2 3">UC8</strain>
    </source>
</reference>
<organism evidence="2 3">
    <name type="scientific">Roseimaritima ulvae</name>
    <dbReference type="NCBI Taxonomy" id="980254"/>
    <lineage>
        <taxon>Bacteria</taxon>
        <taxon>Pseudomonadati</taxon>
        <taxon>Planctomycetota</taxon>
        <taxon>Planctomycetia</taxon>
        <taxon>Pirellulales</taxon>
        <taxon>Pirellulaceae</taxon>
        <taxon>Roseimaritima</taxon>
    </lineage>
</organism>
<feature type="region of interest" description="Disordered" evidence="1">
    <location>
        <begin position="111"/>
        <end position="134"/>
    </location>
</feature>
<dbReference type="KEGG" id="rul:UC8_24750"/>
<dbReference type="InterPro" id="IPR011990">
    <property type="entry name" value="TPR-like_helical_dom_sf"/>
</dbReference>
<dbReference type="Gene3D" id="1.25.40.10">
    <property type="entry name" value="Tetratricopeptide repeat domain"/>
    <property type="match status" value="1"/>
</dbReference>
<dbReference type="SUPFAM" id="SSF48452">
    <property type="entry name" value="TPR-like"/>
    <property type="match status" value="1"/>
</dbReference>
<sequence>MHRWSKQEFDESIGYTDDELSDYRSAREHLLRSLELNPFNPTVHWLLANAYGEIDDDTSMLMDFYNSSLELDPDDDDVLVARMGMHMKAGRLNEAEQDLIHLERLGSYHAEPMAKHLQAAKDNGEPDDARESPS</sequence>
<gene>
    <name evidence="2" type="ORF">UC8_24750</name>
</gene>
<proteinExistence type="predicted"/>
<dbReference type="Proteomes" id="UP000325286">
    <property type="component" value="Chromosome"/>
</dbReference>
<keyword evidence="3" id="KW-1185">Reference proteome</keyword>
<accession>A0A5B9R279</accession>
<feature type="compositionally biased region" description="Basic and acidic residues" evidence="1">
    <location>
        <begin position="122"/>
        <end position="134"/>
    </location>
</feature>
<dbReference type="EMBL" id="CP042914">
    <property type="protein sequence ID" value="QEG40463.1"/>
    <property type="molecule type" value="Genomic_DNA"/>
</dbReference>
<evidence type="ECO:0000313" key="2">
    <source>
        <dbReference type="EMBL" id="QEG40463.1"/>
    </source>
</evidence>
<evidence type="ECO:0000256" key="1">
    <source>
        <dbReference type="SAM" id="MobiDB-lite"/>
    </source>
</evidence>
<dbReference type="AlphaFoldDB" id="A0A5B9R279"/>
<name>A0A5B9R279_9BACT</name>
<evidence type="ECO:0000313" key="3">
    <source>
        <dbReference type="Proteomes" id="UP000325286"/>
    </source>
</evidence>